<keyword evidence="1" id="KW-0472">Membrane</keyword>
<keyword evidence="1" id="KW-0812">Transmembrane</keyword>
<comment type="caution">
    <text evidence="2">The sequence shown here is derived from an EMBL/GenBank/DDBJ whole genome shotgun (WGS) entry which is preliminary data.</text>
</comment>
<dbReference type="SUPFAM" id="SSF49478">
    <property type="entry name" value="Cna protein B-type domain"/>
    <property type="match status" value="1"/>
</dbReference>
<reference evidence="2 3" key="1">
    <citation type="submission" date="2017-09" db="EMBL/GenBank/DDBJ databases">
        <title>Genomics of the genus Arcobacter.</title>
        <authorList>
            <person name="Perez-Cataluna A."/>
            <person name="Figueras M.J."/>
            <person name="Salas-Masso N."/>
        </authorList>
    </citation>
    <scope>NUCLEOTIDE SEQUENCE [LARGE SCALE GENOMIC DNA]</scope>
    <source>
        <strain evidence="2 3">DSM 18005</strain>
    </source>
</reference>
<evidence type="ECO:0000313" key="2">
    <source>
        <dbReference type="EMBL" id="PKI81504.1"/>
    </source>
</evidence>
<dbReference type="KEGG" id="ahs:AHALO_1784"/>
<evidence type="ECO:0000313" key="3">
    <source>
        <dbReference type="Proteomes" id="UP000233248"/>
    </source>
</evidence>
<sequence length="146" mass="16264">MIIRATILALILNFSAFAHGIFYELVDGAVGVRVTAPNNIPISNANVTIYAPEASLPFVNGKTDVNGNFAFMPDSHGQWRVVINVDSDHGGHIKDFKITIDENRKVDEFEKTPYERYMKMLSVLGLLLGLFGIIVLIKNRKKDTTK</sequence>
<name>A0A2N1J4R4_9BACT</name>
<evidence type="ECO:0000256" key="1">
    <source>
        <dbReference type="SAM" id="Phobius"/>
    </source>
</evidence>
<dbReference type="Proteomes" id="UP000233248">
    <property type="component" value="Unassembled WGS sequence"/>
</dbReference>
<gene>
    <name evidence="2" type="ORF">CP960_03795</name>
</gene>
<proteinExistence type="predicted"/>
<keyword evidence="1" id="KW-1133">Transmembrane helix</keyword>
<keyword evidence="3" id="KW-1185">Reference proteome</keyword>
<dbReference type="EMBL" id="NXIF01000014">
    <property type="protein sequence ID" value="PKI81504.1"/>
    <property type="molecule type" value="Genomic_DNA"/>
</dbReference>
<feature type="transmembrane region" description="Helical" evidence="1">
    <location>
        <begin position="117"/>
        <end position="137"/>
    </location>
</feature>
<dbReference type="AlphaFoldDB" id="A0A2N1J4R4"/>
<evidence type="ECO:0008006" key="4">
    <source>
        <dbReference type="Google" id="ProtNLM"/>
    </source>
</evidence>
<dbReference type="RefSeq" id="WP_101183898.1">
    <property type="nucleotide sequence ID" value="NZ_CP031218.1"/>
</dbReference>
<organism evidence="2 3">
    <name type="scientific">Malaciobacter halophilus</name>
    <dbReference type="NCBI Taxonomy" id="197482"/>
    <lineage>
        <taxon>Bacteria</taxon>
        <taxon>Pseudomonadati</taxon>
        <taxon>Campylobacterota</taxon>
        <taxon>Epsilonproteobacteria</taxon>
        <taxon>Campylobacterales</taxon>
        <taxon>Arcobacteraceae</taxon>
        <taxon>Malaciobacter</taxon>
    </lineage>
</organism>
<dbReference type="OrthoDB" id="9815598at2"/>
<protein>
    <recommendedName>
        <fullName evidence="4">Nickel transport protein</fullName>
    </recommendedName>
</protein>
<accession>A0A2N1J4R4</accession>